<keyword evidence="3" id="KW-0963">Cytoplasm</keyword>
<evidence type="ECO:0000256" key="5">
    <source>
        <dbReference type="ARBA" id="ARBA00022845"/>
    </source>
</evidence>
<evidence type="ECO:0000313" key="10">
    <source>
        <dbReference type="Proteomes" id="UP001153076"/>
    </source>
</evidence>
<dbReference type="PROSITE" id="PS51366">
    <property type="entry name" value="MI"/>
    <property type="match status" value="4"/>
</dbReference>
<reference evidence="9" key="1">
    <citation type="submission" date="2022-04" db="EMBL/GenBank/DDBJ databases">
        <title>Carnegiea gigantea Genome sequencing and assembly v2.</title>
        <authorList>
            <person name="Copetti D."/>
            <person name="Sanderson M.J."/>
            <person name="Burquez A."/>
            <person name="Wojciechowski M.F."/>
        </authorList>
    </citation>
    <scope>NUCLEOTIDE SEQUENCE</scope>
    <source>
        <strain evidence="9">SGP5-SGP5p</strain>
        <tissue evidence="9">Aerial part</tissue>
    </source>
</reference>
<keyword evidence="4" id="KW-0677">Repeat</keyword>
<dbReference type="InterPro" id="IPR016024">
    <property type="entry name" value="ARM-type_fold"/>
</dbReference>
<dbReference type="PANTHER" id="PTHR12626">
    <property type="entry name" value="PROGRAMMED CELL DEATH 4"/>
    <property type="match status" value="1"/>
</dbReference>
<protein>
    <recommendedName>
        <fullName evidence="8">MI domain-containing protein</fullName>
    </recommendedName>
</protein>
<comment type="similarity">
    <text evidence="2">Belongs to the PDCD4 family.</text>
</comment>
<dbReference type="Gene3D" id="1.25.40.180">
    <property type="match status" value="4"/>
</dbReference>
<keyword evidence="10" id="KW-1185">Reference proteome</keyword>
<organism evidence="9 10">
    <name type="scientific">Carnegiea gigantea</name>
    <dbReference type="NCBI Taxonomy" id="171969"/>
    <lineage>
        <taxon>Eukaryota</taxon>
        <taxon>Viridiplantae</taxon>
        <taxon>Streptophyta</taxon>
        <taxon>Embryophyta</taxon>
        <taxon>Tracheophyta</taxon>
        <taxon>Spermatophyta</taxon>
        <taxon>Magnoliopsida</taxon>
        <taxon>eudicotyledons</taxon>
        <taxon>Gunneridae</taxon>
        <taxon>Pentapetalae</taxon>
        <taxon>Caryophyllales</taxon>
        <taxon>Cactineae</taxon>
        <taxon>Cactaceae</taxon>
        <taxon>Cactoideae</taxon>
        <taxon>Echinocereeae</taxon>
        <taxon>Carnegiea</taxon>
    </lineage>
</organism>
<name>A0A9Q1GUJ9_9CARY</name>
<dbReference type="EMBL" id="JAKOGI010001225">
    <property type="protein sequence ID" value="KAJ8426895.1"/>
    <property type="molecule type" value="Genomic_DNA"/>
</dbReference>
<feature type="domain" description="MI" evidence="8">
    <location>
        <begin position="544"/>
        <end position="663"/>
    </location>
</feature>
<dbReference type="SUPFAM" id="SSF48371">
    <property type="entry name" value="ARM repeat"/>
    <property type="match status" value="4"/>
</dbReference>
<dbReference type="AlphaFoldDB" id="A0A9Q1GUJ9"/>
<dbReference type="GO" id="GO:0045892">
    <property type="term" value="P:negative regulation of DNA-templated transcription"/>
    <property type="evidence" value="ECO:0007669"/>
    <property type="project" value="InterPro"/>
</dbReference>
<sequence>MDVSNNSISKEHTELAHVTIEQGKQESGRKSPNKTSHPISDGIPEEDTKKPQFLKDDVNGIEENEHLALKGSMTLEEYKKKAIVIVEEYFTNDDVISTANELRELGMPEYDYYFVKKLVSMAMDRHDKEKEMAAVLLSTLYADVINPKQLYKGFSKLVESADDLVVDIPDAVDVLALFIARAIVDDILPPAFLTKELANLAKESKGAAVIRRADKVYLSTPYHTEIIENKWGGSKNKTVEGIKAKIINLLIEYVVSGDKKEACRCIKELNVPFFHHEIMKRALIMAMERRQAEGKILDLLRMAAEEGLINSSQITKGFNRMIDTIDDLSLDIPNARQILQLMISKSASQGWLSASSLKSLSSQSKKGSLEDGIKKSFKAKAQTIIKEYFLSGDILEVCSCLESENPTSSPELNAIFVKRLINVAMDRKNREKQMASVLLSSLGLKADDVANGFVMLIESADDIALDNPIIVEDSAKFLARAIVDEVIAPSHLKDIRNQFEGSNSIGNKIIQMANSLLKARLSGERILRCWGGGGSERNGWAIEDVKEQIRKLLEEYECGGDIREAFRCVKELAMPFFHHEVVKKILVIIIENKNERMWKLLEECFNSGLITVYQMTKGFGRVEESLDDLSLDVPDAKVQFSHCVEKARKFGWLDPSFSSSEST</sequence>
<feature type="domain" description="MI" evidence="8">
    <location>
        <begin position="376"/>
        <end position="497"/>
    </location>
</feature>
<comment type="caution">
    <text evidence="9">The sequence shown here is derived from an EMBL/GenBank/DDBJ whole genome shotgun (WGS) entry which is preliminary data.</text>
</comment>
<gene>
    <name evidence="9" type="ORF">Cgig2_005274</name>
</gene>
<evidence type="ECO:0000256" key="6">
    <source>
        <dbReference type="ARBA" id="ARBA00023242"/>
    </source>
</evidence>
<evidence type="ECO:0000259" key="8">
    <source>
        <dbReference type="PROSITE" id="PS51366"/>
    </source>
</evidence>
<dbReference type="Pfam" id="PF02847">
    <property type="entry name" value="MA3"/>
    <property type="match status" value="4"/>
</dbReference>
<dbReference type="PANTHER" id="PTHR12626:SF2">
    <property type="entry name" value="MA3 DOMAIN-CONTAINING TRANSLATION REGULATORY FACTOR 2"/>
    <property type="match status" value="1"/>
</dbReference>
<evidence type="ECO:0000256" key="7">
    <source>
        <dbReference type="SAM" id="MobiDB-lite"/>
    </source>
</evidence>
<dbReference type="InterPro" id="IPR039778">
    <property type="entry name" value="PDCD4"/>
</dbReference>
<keyword evidence="5" id="KW-0810">Translation regulation</keyword>
<dbReference type="FunFam" id="1.25.40.180:FF:000009">
    <property type="entry name" value="programmed cell death protein 4"/>
    <property type="match status" value="1"/>
</dbReference>
<dbReference type="GO" id="GO:0005737">
    <property type="term" value="C:cytoplasm"/>
    <property type="evidence" value="ECO:0007669"/>
    <property type="project" value="UniProtKB-SubCell"/>
</dbReference>
<dbReference type="GO" id="GO:0006417">
    <property type="term" value="P:regulation of translation"/>
    <property type="evidence" value="ECO:0007669"/>
    <property type="project" value="UniProtKB-KW"/>
</dbReference>
<proteinExistence type="inferred from homology"/>
<evidence type="ECO:0000256" key="3">
    <source>
        <dbReference type="ARBA" id="ARBA00022490"/>
    </source>
</evidence>
<dbReference type="OrthoDB" id="414546at2759"/>
<comment type="subcellular location">
    <subcellularLocation>
        <location evidence="1">Cytoplasm</location>
    </subcellularLocation>
</comment>
<keyword evidence="6" id="KW-0539">Nucleus</keyword>
<evidence type="ECO:0000256" key="1">
    <source>
        <dbReference type="ARBA" id="ARBA00004496"/>
    </source>
</evidence>
<evidence type="ECO:0000256" key="4">
    <source>
        <dbReference type="ARBA" id="ARBA00022737"/>
    </source>
</evidence>
<dbReference type="InterPro" id="IPR003891">
    <property type="entry name" value="Initiation_fac_eIF4g_MI"/>
</dbReference>
<dbReference type="Proteomes" id="UP001153076">
    <property type="component" value="Unassembled WGS sequence"/>
</dbReference>
<feature type="region of interest" description="Disordered" evidence="7">
    <location>
        <begin position="1"/>
        <end position="51"/>
    </location>
</feature>
<evidence type="ECO:0000313" key="9">
    <source>
        <dbReference type="EMBL" id="KAJ8426895.1"/>
    </source>
</evidence>
<feature type="domain" description="MI" evidence="8">
    <location>
        <begin position="77"/>
        <end position="198"/>
    </location>
</feature>
<dbReference type="SMART" id="SM00544">
    <property type="entry name" value="MA3"/>
    <property type="match status" value="4"/>
</dbReference>
<feature type="domain" description="MI" evidence="8">
    <location>
        <begin position="241"/>
        <end position="362"/>
    </location>
</feature>
<evidence type="ECO:0000256" key="2">
    <source>
        <dbReference type="ARBA" id="ARBA00005497"/>
    </source>
</evidence>
<accession>A0A9Q1GUJ9</accession>